<comment type="caution">
    <text evidence="2">The sequence shown here is derived from an EMBL/GenBank/DDBJ whole genome shotgun (WGS) entry which is preliminary data.</text>
</comment>
<protein>
    <submittedName>
        <fullName evidence="2">Prefoldin, alpha subunit</fullName>
    </submittedName>
</protein>
<reference evidence="3" key="1">
    <citation type="submission" date="2019-02" db="EMBL/GenBank/DDBJ databases">
        <title>FDA dAtabase for Regulatory Grade micrObial Sequences (FDA-ARGOS): Supporting development and validation of Infectious Disease Dx tests.</title>
        <authorList>
            <person name="Duncan R."/>
            <person name="Fisher C."/>
            <person name="Tallon L."/>
            <person name="Sadzewicz L."/>
            <person name="Sengamalay N."/>
            <person name="Ott S."/>
            <person name="Godinez A."/>
            <person name="Nagaraj S."/>
            <person name="Vavikolanu K."/>
            <person name="Nadendla S."/>
            <person name="Aluvathingal J."/>
            <person name="Sichtig H."/>
        </authorList>
    </citation>
    <scope>NUCLEOTIDE SEQUENCE [LARGE SCALE GENOMIC DNA]</scope>
    <source>
        <strain evidence="3">FDAARGOS_361</strain>
    </source>
</reference>
<evidence type="ECO:0000313" key="2">
    <source>
        <dbReference type="EMBL" id="TPP45349.1"/>
    </source>
</evidence>
<dbReference type="Proteomes" id="UP000318447">
    <property type="component" value="Unassembled WGS sequence"/>
</dbReference>
<dbReference type="EMBL" id="RHLC01000032">
    <property type="protein sequence ID" value="TPP45349.1"/>
    <property type="molecule type" value="Genomic_DNA"/>
</dbReference>
<name>A0A504XDR3_LEIDO</name>
<feature type="compositionally biased region" description="Polar residues" evidence="1">
    <location>
        <begin position="249"/>
        <end position="258"/>
    </location>
</feature>
<feature type="compositionally biased region" description="Polar residues" evidence="1">
    <location>
        <begin position="355"/>
        <end position="377"/>
    </location>
</feature>
<proteinExistence type="predicted"/>
<dbReference type="SUPFAM" id="SSF46579">
    <property type="entry name" value="Prefoldin"/>
    <property type="match status" value="1"/>
</dbReference>
<gene>
    <name evidence="2" type="ORF">CGC21_32670</name>
</gene>
<evidence type="ECO:0000256" key="1">
    <source>
        <dbReference type="SAM" id="MobiDB-lite"/>
    </source>
</evidence>
<sequence>MSINVYQLPIEQLEGLKEQLDNDVRSLGTAYDGLYNGRTRYQDNHDVVAQYHAVCENAAKTEAAQEVLVCMTSSLFVRGTVVPSDKVLVDVGTGYFLEQSMEHAKKYFLSRAAQIKESMDQVEKTIVLKQRQQNQVIDALQQKTMAMQHIVPTPMSRSSLCPSSSTEAPARQKSYACLPDDIAGEGSSSSRGPSGRWADALLKSTSQGAASAPSARELASQPAHKTVPKDCSQTAGTITGPVRAPPRQPQSEASSTSLQHRDKLHRSNSLAIDAAPPRAMAVAVHPPLSRGSQRAVSAASSAPASVSSATTSVGSHASTSNTASAPATLVSDRPLNQASPPPPLPFGTAAPTGLTRASTVSTVPQNGVNPPQTTANTMDRRYTRVHTPAHMRPQQFHAPPHTHRGEENGNSNGNVGSGSGSPLASTAAPHAFAATYASLPFFQRVTDAAPTPQSSPDAPLAAASTASAIAQDEESSLLPLQDVTPITDADDSQQESQLLSKLRATAESGCDSGQYSHHQETADHDVSAGATPAFSSETANTAPLQSPPFTGAHNAFVAGCTPPWSTLPYVQPQPCPMVRVLAHQQSVLFPCECNASQCVAAKPFSRSTSPSDTARLCGTPGGLSTSQSVTMCSTGQRRSRGAVSVAATNGTAMSSACPLTSPESVSVHLSGIYASPPPSSSQAYANGHDQCCSPFPVPGSSRRRCHKTGTAASSPSAYAHVPHQHHLFLQHYSVDGVSGYGSRRGPLLSSSPNLTVTPLPMWTSVPEAACATTTATAVAGQGRTSAPAVTSTAQGASGGASDFSAIARGLSGVALEKQLLHASKGELAQILLELASCNPEASRFIHSKAFFFAFRHEHGGGDFTSKTVDTPDGDRSCEQSGALKRPVTGAAALGGAEAAHDHGAANATMPRCCLYPEDRAFSAELHPCLRWYGACRNATSCVYANVPRNLCLSWIRGSCMADTGCSGVHRLPSPCPPEIRRIYELNHGLARRDTPANACAVGVSLGHFLPIPPPFPVCTSKVRAPLANGSVAAALSTNPNANAPATELAEACAAANEALGMCAAMAEGLGEKVVVHTPTDQSIHKDTFLGGGSTPHRHPHGRDVELCISAMTMSERRGGAHTMTAGDASLWDLSDAAITTNACGPVDHEMLHRCSTAEGFDSRTNSVNRYLGPQFDRAATAVPHCNDGRPDSAAMGGAMQEQKPDPKKSIKSICDCVCEAKEPLQVVPVRPAGGAAGALIDVDDEGDFSAPAAGTRTRMQSPLYQ</sequence>
<feature type="compositionally biased region" description="Basic and acidic residues" evidence="1">
    <location>
        <begin position="517"/>
        <end position="526"/>
    </location>
</feature>
<dbReference type="VEuPathDB" id="TriTrypDB:LdCL_220011700"/>
<evidence type="ECO:0000313" key="3">
    <source>
        <dbReference type="Proteomes" id="UP000318447"/>
    </source>
</evidence>
<dbReference type="VEuPathDB" id="TriTrypDB:LdBPK_220540.1"/>
<organism evidence="2 3">
    <name type="scientific">Leishmania donovani</name>
    <dbReference type="NCBI Taxonomy" id="5661"/>
    <lineage>
        <taxon>Eukaryota</taxon>
        <taxon>Discoba</taxon>
        <taxon>Euglenozoa</taxon>
        <taxon>Kinetoplastea</taxon>
        <taxon>Metakinetoplastina</taxon>
        <taxon>Trypanosomatida</taxon>
        <taxon>Trypanosomatidae</taxon>
        <taxon>Leishmaniinae</taxon>
        <taxon>Leishmania</taxon>
    </lineage>
</organism>
<dbReference type="InterPro" id="IPR009053">
    <property type="entry name" value="Prefoldin"/>
</dbReference>
<feature type="compositionally biased region" description="Polar residues" evidence="1">
    <location>
        <begin position="533"/>
        <end position="547"/>
    </location>
</feature>
<feature type="region of interest" description="Disordered" evidence="1">
    <location>
        <begin position="204"/>
        <end position="264"/>
    </location>
</feature>
<feature type="compositionally biased region" description="Low complexity" evidence="1">
    <location>
        <begin position="408"/>
        <end position="425"/>
    </location>
</feature>
<dbReference type="InterPro" id="IPR004127">
    <property type="entry name" value="Prefoldin_subunit_alpha"/>
</dbReference>
<accession>A0A504XDR3</accession>
<dbReference type="Gene3D" id="1.10.287.370">
    <property type="match status" value="1"/>
</dbReference>
<dbReference type="VEuPathDB" id="TriTrypDB:LdBPK_220530.1"/>
<dbReference type="CDD" id="cd23157">
    <property type="entry name" value="Prefoldin_5"/>
    <property type="match status" value="1"/>
</dbReference>
<feature type="region of interest" description="Disordered" evidence="1">
    <location>
        <begin position="1245"/>
        <end position="1265"/>
    </location>
</feature>
<dbReference type="Pfam" id="PF02996">
    <property type="entry name" value="Prefoldin"/>
    <property type="match status" value="1"/>
</dbReference>
<dbReference type="AlphaFoldDB" id="A0A504XDR3"/>
<feature type="region of interest" description="Disordered" evidence="1">
    <location>
        <begin position="302"/>
        <end position="425"/>
    </location>
</feature>
<dbReference type="PANTHER" id="PTHR19851">
    <property type="entry name" value="OS02G0203500 PROTEIN"/>
    <property type="match status" value="1"/>
</dbReference>
<feature type="region of interest" description="Disordered" evidence="1">
    <location>
        <begin position="447"/>
        <end position="479"/>
    </location>
</feature>
<feature type="compositionally biased region" description="Low complexity" evidence="1">
    <location>
        <begin position="452"/>
        <end position="470"/>
    </location>
</feature>
<dbReference type="VEuPathDB" id="TriTrypDB:LDHU3_22.0870"/>
<dbReference type="NCBIfam" id="TIGR00293">
    <property type="entry name" value="prefoldin subunit alpha"/>
    <property type="match status" value="1"/>
</dbReference>
<dbReference type="VEuPathDB" id="TriTrypDB:LdCL_220011600"/>
<dbReference type="PANTHER" id="PTHR19851:SF7">
    <property type="entry name" value="F-BOX DOMAIN-CONTAINING PROTEIN"/>
    <property type="match status" value="1"/>
</dbReference>
<feature type="region of interest" description="Disordered" evidence="1">
    <location>
        <begin position="509"/>
        <end position="547"/>
    </location>
</feature>
<feature type="compositionally biased region" description="Low complexity" evidence="1">
    <location>
        <begin position="302"/>
        <end position="328"/>
    </location>
</feature>
<dbReference type="VEuPathDB" id="TriTrypDB:LDHU3_22.0860"/>